<keyword evidence="2" id="KW-0808">Transferase</keyword>
<feature type="domain" description="Carbohydrate kinase FGGY N-terminal" evidence="4">
    <location>
        <begin position="11"/>
        <end position="242"/>
    </location>
</feature>
<comment type="caution">
    <text evidence="6">The sequence shown here is derived from an EMBL/GenBank/DDBJ whole genome shotgun (WGS) entry which is preliminary data.</text>
</comment>
<dbReference type="InterPro" id="IPR018485">
    <property type="entry name" value="FGGY_C"/>
</dbReference>
<dbReference type="PANTHER" id="PTHR43095">
    <property type="entry name" value="SUGAR KINASE"/>
    <property type="match status" value="1"/>
</dbReference>
<dbReference type="InterPro" id="IPR050406">
    <property type="entry name" value="FGGY_Carb_Kinase"/>
</dbReference>
<dbReference type="RefSeq" id="WP_286289339.1">
    <property type="nucleotide sequence ID" value="NZ_JASXSZ010000004.1"/>
</dbReference>
<dbReference type="Gene3D" id="3.30.420.40">
    <property type="match status" value="2"/>
</dbReference>
<keyword evidence="7" id="KW-1185">Reference proteome</keyword>
<dbReference type="Pfam" id="PF02782">
    <property type="entry name" value="FGGY_C"/>
    <property type="match status" value="1"/>
</dbReference>
<gene>
    <name evidence="6" type="ORF">QSV35_13665</name>
</gene>
<feature type="domain" description="Carbohydrate kinase FGGY C-terminal" evidence="5">
    <location>
        <begin position="253"/>
        <end position="434"/>
    </location>
</feature>
<keyword evidence="3 6" id="KW-0418">Kinase</keyword>
<organism evidence="6 7">
    <name type="scientific">Microbacterium candidum</name>
    <dbReference type="NCBI Taxonomy" id="3041922"/>
    <lineage>
        <taxon>Bacteria</taxon>
        <taxon>Bacillati</taxon>
        <taxon>Actinomycetota</taxon>
        <taxon>Actinomycetes</taxon>
        <taxon>Micrococcales</taxon>
        <taxon>Microbacteriaceae</taxon>
        <taxon>Microbacterium</taxon>
    </lineage>
</organism>
<reference evidence="6 7" key="1">
    <citation type="submission" date="2023-06" db="EMBL/GenBank/DDBJ databases">
        <title>Microbacterium sp. nov., isolated from a waste landfill.</title>
        <authorList>
            <person name="Wen W."/>
        </authorList>
    </citation>
    <scope>NUCLEOTIDE SEQUENCE [LARGE SCALE GENOMIC DNA]</scope>
    <source>
        <strain evidence="6 7">ASV49</strain>
    </source>
</reference>
<protein>
    <submittedName>
        <fullName evidence="6">FGGY family carbohydrate kinase</fullName>
    </submittedName>
</protein>
<dbReference type="Pfam" id="PF00370">
    <property type="entry name" value="FGGY_N"/>
    <property type="match status" value="1"/>
</dbReference>
<comment type="similarity">
    <text evidence="1">Belongs to the FGGY kinase family.</text>
</comment>
<proteinExistence type="inferred from homology"/>
<dbReference type="GO" id="GO:0016301">
    <property type="term" value="F:kinase activity"/>
    <property type="evidence" value="ECO:0007669"/>
    <property type="project" value="UniProtKB-KW"/>
</dbReference>
<dbReference type="SUPFAM" id="SSF53067">
    <property type="entry name" value="Actin-like ATPase domain"/>
    <property type="match status" value="2"/>
</dbReference>
<evidence type="ECO:0000256" key="1">
    <source>
        <dbReference type="ARBA" id="ARBA00009156"/>
    </source>
</evidence>
<evidence type="ECO:0000256" key="3">
    <source>
        <dbReference type="ARBA" id="ARBA00022777"/>
    </source>
</evidence>
<name>A0ABT7N152_9MICO</name>
<dbReference type="EMBL" id="JASXSZ010000004">
    <property type="protein sequence ID" value="MDL9980386.1"/>
    <property type="molecule type" value="Genomic_DNA"/>
</dbReference>
<accession>A0ABT7N152</accession>
<evidence type="ECO:0000313" key="6">
    <source>
        <dbReference type="EMBL" id="MDL9980386.1"/>
    </source>
</evidence>
<evidence type="ECO:0000256" key="2">
    <source>
        <dbReference type="ARBA" id="ARBA00022679"/>
    </source>
</evidence>
<evidence type="ECO:0000259" key="4">
    <source>
        <dbReference type="Pfam" id="PF00370"/>
    </source>
</evidence>
<dbReference type="Proteomes" id="UP001235064">
    <property type="component" value="Unassembled WGS sequence"/>
</dbReference>
<evidence type="ECO:0000259" key="5">
    <source>
        <dbReference type="Pfam" id="PF02782"/>
    </source>
</evidence>
<dbReference type="InterPro" id="IPR043129">
    <property type="entry name" value="ATPase_NBD"/>
</dbReference>
<dbReference type="PIRSF" id="PIRSF000538">
    <property type="entry name" value="GlpK"/>
    <property type="match status" value="1"/>
</dbReference>
<evidence type="ECO:0000313" key="7">
    <source>
        <dbReference type="Proteomes" id="UP001235064"/>
    </source>
</evidence>
<dbReference type="InterPro" id="IPR000577">
    <property type="entry name" value="Carb_kinase_FGGY"/>
</dbReference>
<dbReference type="InterPro" id="IPR018484">
    <property type="entry name" value="FGGY_N"/>
</dbReference>
<sequence length="482" mass="50120">MRVDAGTDALTIGIDLGTSGVKAVALDAAGRPVARARRTYPTVREEPAAAEQEPAQWMSAIDEALQELAASAAPARWAAIGLSAMLPTLVALDDDLLAVGPAVTWEDGRAEQEAGDLSARFGEDELYRRTGQRVDAHYLLPMWVRRERRDLAVAGAKDWVHAQLTGALLTDPSTAAGFGAFDLEAGAWDDAILTAAGSPRVPRVAPSGTTTPLLPEVAERWGCAAGIPVVLGAADSVLGAYGLGALGRTGAVAAIAGTSTVLLAAASDPVRDPLGRWLVTPALDGFGLEMDLMTTGSALQWLATLTGTDVTALVAEAAASDPEACLVVLPYLGPGEQGALWDPRLAGAMSGLTLQTTRGDLARGILAGIVLEMRRCLGVLAEATGRPHAPVVLSGAGGRADFFRQDLADATGRPIVFDDAEHDHSAVGAARFAAQTVSGTVLDATPGRRTSTPDPARADYWAARFERHEAARLAQTPVKERI</sequence>